<name>A0A1E3VBY7_9HYPH</name>
<feature type="transmembrane region" description="Helical" evidence="1">
    <location>
        <begin position="32"/>
        <end position="51"/>
    </location>
</feature>
<evidence type="ECO:0000313" key="3">
    <source>
        <dbReference type="Proteomes" id="UP000094342"/>
    </source>
</evidence>
<dbReference type="InterPro" id="IPR010266">
    <property type="entry name" value="NnrS"/>
</dbReference>
<sequence>MTGSKLAERAGHVPRGLARTGPVLFSYGFRPFFLGAALWAVIAMALWIAALTGRADLAGTYGAPAWHAHEMLFGFASAVLAGFLLTAVPNWTGRLPVSGWPLAGLFALWLAGRAALISPDTIGLPAAAAIDSLFLPALLFICAREVIAGRKWKDLKVLGGLLVLSLANACFHLAVIEIDYDLHRAMRLGISAYVALITIVGGRILPSFTRNWLNRIGRTDFPVPYNRFDTVAILSGIAALSLWTLVPDHAVTAAVGLIAATLHTIRLARWKGWSTWPEMLLVVLHIAYAFVALGFAAIALGAAGHVQEHSVMHVLTVGAIASMMLAVMTRASRGHTGRPLTASRLTVASFAAIVLAGLLRPFAETFPETASTLYAASGGLWIAAFGLFCLEYGPMLLRERRVLR</sequence>
<feature type="transmembrane region" description="Helical" evidence="1">
    <location>
        <begin position="225"/>
        <end position="244"/>
    </location>
</feature>
<feature type="transmembrane region" description="Helical" evidence="1">
    <location>
        <begin position="341"/>
        <end position="359"/>
    </location>
</feature>
<feature type="transmembrane region" description="Helical" evidence="1">
    <location>
        <begin position="71"/>
        <end position="88"/>
    </location>
</feature>
<dbReference type="RefSeq" id="WP_069459365.1">
    <property type="nucleotide sequence ID" value="NZ_LYBW01000059.1"/>
</dbReference>
<proteinExistence type="predicted"/>
<organism evidence="2 3">
    <name type="scientific">Sinorhizobium alkalisoli</name>
    <dbReference type="NCBI Taxonomy" id="1752398"/>
    <lineage>
        <taxon>Bacteria</taxon>
        <taxon>Pseudomonadati</taxon>
        <taxon>Pseudomonadota</taxon>
        <taxon>Alphaproteobacteria</taxon>
        <taxon>Hyphomicrobiales</taxon>
        <taxon>Rhizobiaceae</taxon>
        <taxon>Sinorhizobium/Ensifer group</taxon>
        <taxon>Sinorhizobium</taxon>
    </lineage>
</organism>
<feature type="transmembrane region" description="Helical" evidence="1">
    <location>
        <begin position="95"/>
        <end position="116"/>
    </location>
</feature>
<feature type="transmembrane region" description="Helical" evidence="1">
    <location>
        <begin position="188"/>
        <end position="205"/>
    </location>
</feature>
<feature type="transmembrane region" description="Helical" evidence="1">
    <location>
        <begin position="280"/>
        <end position="304"/>
    </location>
</feature>
<evidence type="ECO:0000256" key="1">
    <source>
        <dbReference type="SAM" id="Phobius"/>
    </source>
</evidence>
<feature type="transmembrane region" description="Helical" evidence="1">
    <location>
        <begin position="122"/>
        <end position="143"/>
    </location>
</feature>
<dbReference type="AlphaFoldDB" id="A0A1E3VBY7"/>
<evidence type="ECO:0000313" key="2">
    <source>
        <dbReference type="EMBL" id="ODR90376.1"/>
    </source>
</evidence>
<keyword evidence="1" id="KW-0812">Transmembrane</keyword>
<dbReference type="Proteomes" id="UP000094342">
    <property type="component" value="Unassembled WGS sequence"/>
</dbReference>
<protein>
    <submittedName>
        <fullName evidence="2">Short-chain dehydrogenase</fullName>
    </submittedName>
</protein>
<dbReference type="STRING" id="1752398.A8M32_15770"/>
<reference evidence="3" key="1">
    <citation type="submission" date="2016-05" db="EMBL/GenBank/DDBJ databases">
        <authorList>
            <person name="Li Y."/>
        </authorList>
    </citation>
    <scope>NUCLEOTIDE SEQUENCE [LARGE SCALE GENOMIC DNA]</scope>
    <source>
        <strain evidence="3">YIC4027</strain>
    </source>
</reference>
<gene>
    <name evidence="2" type="ORF">A8M32_15770</name>
</gene>
<feature type="transmembrane region" description="Helical" evidence="1">
    <location>
        <begin position="250"/>
        <end position="268"/>
    </location>
</feature>
<feature type="transmembrane region" description="Helical" evidence="1">
    <location>
        <begin position="155"/>
        <end position="176"/>
    </location>
</feature>
<accession>A0A1E3VBY7</accession>
<dbReference type="Pfam" id="PF05940">
    <property type="entry name" value="NnrS"/>
    <property type="match status" value="1"/>
</dbReference>
<feature type="transmembrane region" description="Helical" evidence="1">
    <location>
        <begin position="310"/>
        <end position="329"/>
    </location>
</feature>
<keyword evidence="1" id="KW-0472">Membrane</keyword>
<keyword evidence="3" id="KW-1185">Reference proteome</keyword>
<keyword evidence="1" id="KW-1133">Transmembrane helix</keyword>
<dbReference type="EMBL" id="LYBW01000059">
    <property type="protein sequence ID" value="ODR90376.1"/>
    <property type="molecule type" value="Genomic_DNA"/>
</dbReference>
<comment type="caution">
    <text evidence="2">The sequence shown here is derived from an EMBL/GenBank/DDBJ whole genome shotgun (WGS) entry which is preliminary data.</text>
</comment>
<feature type="transmembrane region" description="Helical" evidence="1">
    <location>
        <begin position="379"/>
        <end position="397"/>
    </location>
</feature>
<dbReference type="OrthoDB" id="9770040at2"/>